<keyword evidence="6" id="KW-0489">Methyltransferase</keyword>
<dbReference type="CDD" id="cd16841">
    <property type="entry name" value="RraA_family"/>
    <property type="match status" value="1"/>
</dbReference>
<proteinExistence type="predicted"/>
<organism evidence="6 7">
    <name type="scientific">Cupriavidus taiwanensis</name>
    <dbReference type="NCBI Taxonomy" id="164546"/>
    <lineage>
        <taxon>Bacteria</taxon>
        <taxon>Pseudomonadati</taxon>
        <taxon>Pseudomonadota</taxon>
        <taxon>Betaproteobacteria</taxon>
        <taxon>Burkholderiales</taxon>
        <taxon>Burkholderiaceae</taxon>
        <taxon>Cupriavidus</taxon>
    </lineage>
</organism>
<dbReference type="GO" id="GO:0046872">
    <property type="term" value="F:metal ion binding"/>
    <property type="evidence" value="ECO:0007669"/>
    <property type="project" value="UniProtKB-KW"/>
</dbReference>
<evidence type="ECO:0000256" key="2">
    <source>
        <dbReference type="ARBA" id="ARBA00016549"/>
    </source>
</evidence>
<evidence type="ECO:0000256" key="1">
    <source>
        <dbReference type="ARBA" id="ARBA00001968"/>
    </source>
</evidence>
<dbReference type="RefSeq" id="WP_116358036.1">
    <property type="nucleotide sequence ID" value="NZ_LT976854.1"/>
</dbReference>
<gene>
    <name evidence="6" type="primary">menG</name>
    <name evidence="6" type="ORF">CBM2587_B20041</name>
</gene>
<comment type="caution">
    <text evidence="6">The sequence shown here is derived from an EMBL/GenBank/DDBJ whole genome shotgun (WGS) entry which is preliminary data.</text>
</comment>
<dbReference type="GO" id="GO:0008168">
    <property type="term" value="F:methyltransferase activity"/>
    <property type="evidence" value="ECO:0007669"/>
    <property type="project" value="UniProtKB-KW"/>
</dbReference>
<comment type="cofactor">
    <cofactor evidence="1">
        <name>a divalent metal cation</name>
        <dbReference type="ChEBI" id="CHEBI:60240"/>
    </cofactor>
</comment>
<dbReference type="Gene3D" id="3.50.30.40">
    <property type="entry name" value="Ribonuclease E inhibitor RraA/RraA-like"/>
    <property type="match status" value="1"/>
</dbReference>
<dbReference type="InterPro" id="IPR036704">
    <property type="entry name" value="RraA/RraA-like_sf"/>
</dbReference>
<keyword evidence="6" id="KW-0808">Transferase</keyword>
<feature type="binding site" evidence="5">
    <location>
        <position position="120"/>
    </location>
    <ligand>
        <name>substrate</name>
    </ligand>
</feature>
<evidence type="ECO:0000256" key="4">
    <source>
        <dbReference type="ARBA" id="ARBA00030169"/>
    </source>
</evidence>
<dbReference type="PANTHER" id="PTHR33254:SF4">
    <property type="entry name" value="4-HYDROXY-4-METHYL-2-OXOGLUTARATE ALDOLASE 3-RELATED"/>
    <property type="match status" value="1"/>
</dbReference>
<evidence type="ECO:0000313" key="6">
    <source>
        <dbReference type="EMBL" id="SOY61074.1"/>
    </source>
</evidence>
<dbReference type="OrthoDB" id="8717144at2"/>
<evidence type="ECO:0000256" key="5">
    <source>
        <dbReference type="PIRSR" id="PIRSR605493-1"/>
    </source>
</evidence>
<keyword evidence="5" id="KW-0479">Metal-binding</keyword>
<name>A0A976A4K5_9BURK</name>
<reference evidence="6 7" key="1">
    <citation type="submission" date="2018-01" db="EMBL/GenBank/DDBJ databases">
        <authorList>
            <person name="Clerissi C."/>
        </authorList>
    </citation>
    <scope>NUCLEOTIDE SEQUENCE [LARGE SCALE GENOMIC DNA]</scope>
    <source>
        <strain evidence="6">Cupriavidus sp. LMG 19464</strain>
    </source>
</reference>
<evidence type="ECO:0000313" key="7">
    <source>
        <dbReference type="Proteomes" id="UP000256780"/>
    </source>
</evidence>
<protein>
    <recommendedName>
        <fullName evidence="2">Putative 4-hydroxy-4-methyl-2-oxoglutarate aldolase</fullName>
    </recommendedName>
    <alternativeName>
        <fullName evidence="3">Regulator of ribonuclease activity homolog</fullName>
    </alternativeName>
    <alternativeName>
        <fullName evidence="4">RraA-like protein</fullName>
    </alternativeName>
</protein>
<dbReference type="EMBL" id="OFSQ01000031">
    <property type="protein sequence ID" value="SOY61074.1"/>
    <property type="molecule type" value="Genomic_DNA"/>
</dbReference>
<dbReference type="PANTHER" id="PTHR33254">
    <property type="entry name" value="4-HYDROXY-4-METHYL-2-OXOGLUTARATE ALDOLASE 3-RELATED"/>
    <property type="match status" value="1"/>
</dbReference>
<dbReference type="GO" id="GO:0032259">
    <property type="term" value="P:methylation"/>
    <property type="evidence" value="ECO:0007669"/>
    <property type="project" value="UniProtKB-KW"/>
</dbReference>
<feature type="binding site" evidence="5">
    <location>
        <begin position="98"/>
        <end position="101"/>
    </location>
    <ligand>
        <name>substrate</name>
    </ligand>
</feature>
<feature type="binding site" evidence="5">
    <location>
        <position position="121"/>
    </location>
    <ligand>
        <name>Mg(2+)</name>
        <dbReference type="ChEBI" id="CHEBI:18420"/>
    </ligand>
</feature>
<dbReference type="InterPro" id="IPR005493">
    <property type="entry name" value="RraA/RraA-like"/>
</dbReference>
<dbReference type="AlphaFoldDB" id="A0A976A4K5"/>
<dbReference type="Proteomes" id="UP000256780">
    <property type="component" value="Chromosome CBM2587_b"/>
</dbReference>
<dbReference type="SUPFAM" id="SSF89562">
    <property type="entry name" value="RraA-like"/>
    <property type="match status" value="1"/>
</dbReference>
<sequence>MTSFDYQAAAEFPRVTPAQIERARRFQAAILCDVAGRRGTLDSRVQALNPNMQVVGPAFPVEVRPGDNLMFHVALAVAKPGDVIVVDGKADSTCALFGELMVAQAEAARLAGFVVDAASRDTDTLAAGTFPIFSAGRNPCGPTKALAGTLGRQISAGGVAVSPGDLVVGDVDGIVVIPREQVDAVLDAAEAKLAAERTRLEEIARGELVSPWLNGALRSACLRCKEWQPCKYTRRMVATRFW</sequence>
<accession>A0A976A4K5</accession>
<keyword evidence="5" id="KW-0460">Magnesium</keyword>
<dbReference type="Pfam" id="PF03737">
    <property type="entry name" value="RraA-like"/>
    <property type="match status" value="1"/>
</dbReference>
<evidence type="ECO:0000256" key="3">
    <source>
        <dbReference type="ARBA" id="ARBA00029596"/>
    </source>
</evidence>
<comment type="cofactor">
    <cofactor evidence="5">
        <name>Mg(2+)</name>
        <dbReference type="ChEBI" id="CHEBI:18420"/>
    </cofactor>
</comment>